<organism evidence="2 3">
    <name type="scientific">Bifidobacterium bifidum</name>
    <dbReference type="NCBI Taxonomy" id="1681"/>
    <lineage>
        <taxon>Bacteria</taxon>
        <taxon>Bacillati</taxon>
        <taxon>Actinomycetota</taxon>
        <taxon>Actinomycetes</taxon>
        <taxon>Bifidobacteriales</taxon>
        <taxon>Bifidobacteriaceae</taxon>
        <taxon>Bifidobacterium</taxon>
    </lineage>
</organism>
<dbReference type="PATRIC" id="fig|1681.53.peg.954"/>
<evidence type="ECO:0000313" key="2">
    <source>
        <dbReference type="EMBL" id="KWZ81502.1"/>
    </source>
</evidence>
<accession>A0A133KPT3</accession>
<name>A0A133KPT3_BIFBI</name>
<evidence type="ECO:0000256" key="1">
    <source>
        <dbReference type="SAM" id="MobiDB-lite"/>
    </source>
</evidence>
<evidence type="ECO:0000313" key="3">
    <source>
        <dbReference type="Proteomes" id="UP000070092"/>
    </source>
</evidence>
<dbReference type="AlphaFoldDB" id="A0A133KPT3"/>
<gene>
    <name evidence="2" type="ORF">HMPREF3196_00966</name>
</gene>
<protein>
    <submittedName>
        <fullName evidence="2">Uncharacterized protein</fullName>
    </submittedName>
</protein>
<feature type="compositionally biased region" description="Basic and acidic residues" evidence="1">
    <location>
        <begin position="38"/>
        <end position="49"/>
    </location>
</feature>
<comment type="caution">
    <text evidence="2">The sequence shown here is derived from an EMBL/GenBank/DDBJ whole genome shotgun (WGS) entry which is preliminary data.</text>
</comment>
<proteinExistence type="predicted"/>
<dbReference type="Proteomes" id="UP000070092">
    <property type="component" value="Unassembled WGS sequence"/>
</dbReference>
<reference evidence="2 3" key="1">
    <citation type="submission" date="2016-01" db="EMBL/GenBank/DDBJ databases">
        <authorList>
            <person name="Oliw E.H."/>
        </authorList>
    </citation>
    <scope>NUCLEOTIDE SEQUENCE [LARGE SCALE GENOMIC DNA]</scope>
    <source>
        <strain evidence="2 3">MJR8628B</strain>
    </source>
</reference>
<sequence>MSPPGGMKPPRNGRGELTTVHHHCDTIRRRRLSGVAGSEEKETRPKRAG</sequence>
<feature type="region of interest" description="Disordered" evidence="1">
    <location>
        <begin position="1"/>
        <end position="49"/>
    </location>
</feature>
<dbReference type="EMBL" id="LRPO01000029">
    <property type="protein sequence ID" value="KWZ81502.1"/>
    <property type="molecule type" value="Genomic_DNA"/>
</dbReference>